<keyword evidence="4" id="KW-0804">Transcription</keyword>
<keyword evidence="2" id="KW-0805">Transcription regulation</keyword>
<gene>
    <name evidence="6" type="ORF">ABB27_16665</name>
</gene>
<dbReference type="PANTHER" id="PTHR30537:SF68">
    <property type="entry name" value="TRANSCRIPTIONAL REGULATOR-RELATED"/>
    <property type="match status" value="1"/>
</dbReference>
<evidence type="ECO:0000256" key="4">
    <source>
        <dbReference type="ARBA" id="ARBA00023163"/>
    </source>
</evidence>
<dbReference type="Gene3D" id="3.40.190.290">
    <property type="match status" value="1"/>
</dbReference>
<dbReference type="Pfam" id="PF03466">
    <property type="entry name" value="LysR_substrate"/>
    <property type="match status" value="1"/>
</dbReference>
<evidence type="ECO:0000259" key="5">
    <source>
        <dbReference type="PROSITE" id="PS50931"/>
    </source>
</evidence>
<dbReference type="FunFam" id="1.10.10.10:FF:000001">
    <property type="entry name" value="LysR family transcriptional regulator"/>
    <property type="match status" value="1"/>
</dbReference>
<evidence type="ECO:0000256" key="2">
    <source>
        <dbReference type="ARBA" id="ARBA00023015"/>
    </source>
</evidence>
<sequence length="340" mass="37782">MANDLNDTLIFVKVVEQGSFTAAARLLGQPKTTVSRKVQELETRLGARLLHRTTRRLGLTEAGTVYYEHCQRIARELDQAESAVSQLQSGPRGWLRFTVPYSIGTSWIAPLLGQFQSAYPDIRVDMHLGNEALDLISGEVDMALRVGPLPDSNLIARKLGSLRTQVFASPAYIDLHGEPQHPDELQFHRTLAVRKNHHGQTQRFAWTLVEHGGEMREFGVNPLIIANDPSALNAPLVAGEGLVLSSDVMAKPFVEAGLVRRVLPGWTGPDYDFNAVFAGGRLVSPKVRVFIDFLVDKLNFDANYMLLQCPNAKRLADIEQEYQQRSKGHPKLRIVEALSA</sequence>
<dbReference type="GO" id="GO:0003700">
    <property type="term" value="F:DNA-binding transcription factor activity"/>
    <property type="evidence" value="ECO:0007669"/>
    <property type="project" value="InterPro"/>
</dbReference>
<comment type="caution">
    <text evidence="6">The sequence shown here is derived from an EMBL/GenBank/DDBJ whole genome shotgun (WGS) entry which is preliminary data.</text>
</comment>
<dbReference type="GO" id="GO:0006351">
    <property type="term" value="P:DNA-templated transcription"/>
    <property type="evidence" value="ECO:0007669"/>
    <property type="project" value="TreeGrafter"/>
</dbReference>
<proteinExistence type="inferred from homology"/>
<dbReference type="SUPFAM" id="SSF53850">
    <property type="entry name" value="Periplasmic binding protein-like II"/>
    <property type="match status" value="1"/>
</dbReference>
<evidence type="ECO:0000256" key="3">
    <source>
        <dbReference type="ARBA" id="ARBA00023125"/>
    </source>
</evidence>
<name>A0A0R0C4H5_9GAMM</name>
<accession>A0A0R0C4H5</accession>
<evidence type="ECO:0000313" key="6">
    <source>
        <dbReference type="EMBL" id="KRG64304.1"/>
    </source>
</evidence>
<dbReference type="PROSITE" id="PS50931">
    <property type="entry name" value="HTH_LYSR"/>
    <property type="match status" value="1"/>
</dbReference>
<organism evidence="6 7">
    <name type="scientific">Stenotrophomonas terrae</name>
    <dbReference type="NCBI Taxonomy" id="405446"/>
    <lineage>
        <taxon>Bacteria</taxon>
        <taxon>Pseudomonadati</taxon>
        <taxon>Pseudomonadota</taxon>
        <taxon>Gammaproteobacteria</taxon>
        <taxon>Lysobacterales</taxon>
        <taxon>Lysobacteraceae</taxon>
        <taxon>Stenotrophomonas</taxon>
    </lineage>
</organism>
<dbReference type="InterPro" id="IPR000847">
    <property type="entry name" value="LysR_HTH_N"/>
</dbReference>
<dbReference type="InterPro" id="IPR036390">
    <property type="entry name" value="WH_DNA-bd_sf"/>
</dbReference>
<keyword evidence="7" id="KW-1185">Reference proteome</keyword>
<reference evidence="6 7" key="1">
    <citation type="submission" date="2015-05" db="EMBL/GenBank/DDBJ databases">
        <title>Genome sequencing and analysis of members of genus Stenotrophomonas.</title>
        <authorList>
            <person name="Patil P.P."/>
            <person name="Midha S."/>
            <person name="Patil P.B."/>
        </authorList>
    </citation>
    <scope>NUCLEOTIDE SEQUENCE [LARGE SCALE GENOMIC DNA]</scope>
    <source>
        <strain evidence="6 7">DSM 18941</strain>
    </source>
</reference>
<dbReference type="InterPro" id="IPR036388">
    <property type="entry name" value="WH-like_DNA-bd_sf"/>
</dbReference>
<dbReference type="Gene3D" id="1.10.10.10">
    <property type="entry name" value="Winged helix-like DNA-binding domain superfamily/Winged helix DNA-binding domain"/>
    <property type="match status" value="1"/>
</dbReference>
<dbReference type="OrthoDB" id="9810065at2"/>
<feature type="domain" description="HTH lysR-type" evidence="5">
    <location>
        <begin position="1"/>
        <end position="60"/>
    </location>
</feature>
<dbReference type="Proteomes" id="UP000051863">
    <property type="component" value="Unassembled WGS sequence"/>
</dbReference>
<protein>
    <submittedName>
        <fullName evidence="6">LysR family transcriptional regulator</fullName>
    </submittedName>
</protein>
<comment type="similarity">
    <text evidence="1">Belongs to the LysR transcriptional regulatory family.</text>
</comment>
<dbReference type="PATRIC" id="fig|405446.3.peg.3216"/>
<dbReference type="Pfam" id="PF00126">
    <property type="entry name" value="HTH_1"/>
    <property type="match status" value="1"/>
</dbReference>
<dbReference type="CDD" id="cd08422">
    <property type="entry name" value="PBP2_CrgA_like"/>
    <property type="match status" value="1"/>
</dbReference>
<dbReference type="SUPFAM" id="SSF46785">
    <property type="entry name" value="Winged helix' DNA-binding domain"/>
    <property type="match status" value="1"/>
</dbReference>
<evidence type="ECO:0000313" key="7">
    <source>
        <dbReference type="Proteomes" id="UP000051863"/>
    </source>
</evidence>
<dbReference type="GO" id="GO:0043565">
    <property type="term" value="F:sequence-specific DNA binding"/>
    <property type="evidence" value="ECO:0007669"/>
    <property type="project" value="TreeGrafter"/>
</dbReference>
<evidence type="ECO:0000256" key="1">
    <source>
        <dbReference type="ARBA" id="ARBA00009437"/>
    </source>
</evidence>
<dbReference type="AlphaFoldDB" id="A0A0R0C4H5"/>
<dbReference type="PANTHER" id="PTHR30537">
    <property type="entry name" value="HTH-TYPE TRANSCRIPTIONAL REGULATOR"/>
    <property type="match status" value="1"/>
</dbReference>
<dbReference type="RefSeq" id="WP_057629994.1">
    <property type="nucleotide sequence ID" value="NZ_LDJJ01000064.1"/>
</dbReference>
<dbReference type="InterPro" id="IPR005119">
    <property type="entry name" value="LysR_subst-bd"/>
</dbReference>
<dbReference type="InterPro" id="IPR058163">
    <property type="entry name" value="LysR-type_TF_proteobact-type"/>
</dbReference>
<dbReference type="EMBL" id="LDJJ01000064">
    <property type="protein sequence ID" value="KRG64304.1"/>
    <property type="molecule type" value="Genomic_DNA"/>
</dbReference>
<keyword evidence="3" id="KW-0238">DNA-binding</keyword>